<dbReference type="HOGENOM" id="CLU_883050_0_0_1"/>
<organism evidence="3">
    <name type="scientific">Nematocida ausubeli (strain ATCC PRA-371 / ERTm2)</name>
    <name type="common">Nematode killer fungus</name>
    <dbReference type="NCBI Taxonomy" id="1913371"/>
    <lineage>
        <taxon>Eukaryota</taxon>
        <taxon>Fungi</taxon>
        <taxon>Fungi incertae sedis</taxon>
        <taxon>Microsporidia</taxon>
        <taxon>Nematocida</taxon>
    </lineage>
</organism>
<keyword evidence="2" id="KW-0472">Membrane</keyword>
<feature type="transmembrane region" description="Helical" evidence="2">
    <location>
        <begin position="212"/>
        <end position="234"/>
    </location>
</feature>
<feature type="transmembrane region" description="Helical" evidence="2">
    <location>
        <begin position="133"/>
        <end position="151"/>
    </location>
</feature>
<evidence type="ECO:0000256" key="2">
    <source>
        <dbReference type="SAM" id="Phobius"/>
    </source>
</evidence>
<feature type="transmembrane region" description="Helical" evidence="2">
    <location>
        <begin position="255"/>
        <end position="275"/>
    </location>
</feature>
<evidence type="ECO:0000256" key="1">
    <source>
        <dbReference type="SAM" id="MobiDB-lite"/>
    </source>
</evidence>
<protein>
    <submittedName>
        <fullName evidence="3">Uncharacterized protein</fullName>
    </submittedName>
</protein>
<accession>H8ZC37</accession>
<name>H8ZC37_NEMA1</name>
<gene>
    <name evidence="3" type="ORF">NERG_01280</name>
</gene>
<evidence type="ECO:0000313" key="3">
    <source>
        <dbReference type="EMBL" id="EHY65673.1"/>
    </source>
</evidence>
<dbReference type="EMBL" id="JH604635">
    <property type="protein sequence ID" value="EHY65673.1"/>
    <property type="molecule type" value="Genomic_DNA"/>
</dbReference>
<feature type="transmembrane region" description="Helical" evidence="2">
    <location>
        <begin position="172"/>
        <end position="192"/>
    </location>
</feature>
<dbReference type="Proteomes" id="UP000005622">
    <property type="component" value="Unassembled WGS sequence"/>
</dbReference>
<sequence>MMKSSASKEQKNEITETIMECAIGTPLTNIKECLVNIYREITKKKQKKSTEQKPEEADSAKETKKETILSSRKTRVIVSNGLLLLKYMFTLVLIRIFLFQNTAFIVDIIFPAMTAFMKAPYGTFSEGACARGLNIAVYVGYVMKMAQTLFLHYKGIQFATSYNSMVESEHTIFTALTVFSMMFILGLSSAYGSNKYNSLFMNLDMSVFSTRAFLIIYILASTVVALGSCILELCNIWRLRRSPAGSKMATIFRPIYGLCLLMILIYSFITIGLIAKFSIAHGAYTVVKAIQSAVTESLKIRANTILNANIALLAV</sequence>
<keyword evidence="2" id="KW-1133">Transmembrane helix</keyword>
<reference evidence="3" key="1">
    <citation type="submission" date="2011-03" db="EMBL/GenBank/DDBJ databases">
        <title>The Genome Sequence of Nematocida sp1 strain ERTm2.</title>
        <authorList>
            <consortium name="The Broad Institute Genome Sequencing Platform"/>
            <consortium name="The Broad Institute Genome Sequencing Center for Infectious Disease"/>
            <person name="Cuomo C."/>
            <person name="Troemel E."/>
            <person name="Young S.K."/>
            <person name="Zeng Q."/>
            <person name="Gargeya S."/>
            <person name="Fitzgerald M."/>
            <person name="Haas B."/>
            <person name="Abouelleil A."/>
            <person name="Alvarado L."/>
            <person name="Arachchi H.M."/>
            <person name="Berlin A."/>
            <person name="Brown A."/>
            <person name="Chapman S.B."/>
            <person name="Chen Z."/>
            <person name="Dunbar C."/>
            <person name="Freedman E."/>
            <person name="Gearin G."/>
            <person name="Gellesch M."/>
            <person name="Goldberg J."/>
            <person name="Griggs A."/>
            <person name="Gujja S."/>
            <person name="Heilman E.R."/>
            <person name="Heiman D."/>
            <person name="Howarth C."/>
            <person name="Larson L."/>
            <person name="Lui A."/>
            <person name="MacDonald P.J.P."/>
            <person name="Mehta T."/>
            <person name="Montmayeur A."/>
            <person name="Murphy C."/>
            <person name="Neiman D."/>
            <person name="Pearson M."/>
            <person name="Priest M."/>
            <person name="Roberts A."/>
            <person name="Saif S."/>
            <person name="Shea T."/>
            <person name="Shenoy N."/>
            <person name="Sisk P."/>
            <person name="Stolte C."/>
            <person name="Sykes S."/>
            <person name="White J."/>
            <person name="Yandava C."/>
            <person name="Wortman J."/>
            <person name="Nusbaum C."/>
            <person name="Birren B."/>
        </authorList>
    </citation>
    <scope>NUCLEOTIDE SEQUENCE</scope>
    <source>
        <strain evidence="3">ERTm2</strain>
    </source>
</reference>
<feature type="region of interest" description="Disordered" evidence="1">
    <location>
        <begin position="45"/>
        <end position="65"/>
    </location>
</feature>
<keyword evidence="2" id="KW-0812">Transmembrane</keyword>
<dbReference type="AlphaFoldDB" id="H8ZC37"/>
<proteinExistence type="predicted"/>